<gene>
    <name evidence="1" type="ORF">SAMN04488239_1136</name>
</gene>
<sequence>MRAKVLGLLDAIREYLKMHHRQCPKALSATVHWRCGVSPKSFLVIQNGCLECSALHWLECCSPDQEAISRACSRRVNFWIFPVEVLGIAVNTNLPGTL</sequence>
<dbReference type="AlphaFoldDB" id="A0A1G6ZIU7"/>
<proteinExistence type="predicted"/>
<keyword evidence="2" id="KW-1185">Reference proteome</keyword>
<evidence type="ECO:0000313" key="1">
    <source>
        <dbReference type="EMBL" id="SDE02480.1"/>
    </source>
</evidence>
<dbReference type="EMBL" id="FMZV01000013">
    <property type="protein sequence ID" value="SDE02480.1"/>
    <property type="molecule type" value="Genomic_DNA"/>
</dbReference>
<accession>A0A1G6ZIU7</accession>
<name>A0A1G6ZIU7_9RHOB</name>
<evidence type="ECO:0000313" key="2">
    <source>
        <dbReference type="Proteomes" id="UP000199628"/>
    </source>
</evidence>
<protein>
    <submittedName>
        <fullName evidence="1">Uncharacterized protein</fullName>
    </submittedName>
</protein>
<dbReference type="Proteomes" id="UP000199628">
    <property type="component" value="Unassembled WGS sequence"/>
</dbReference>
<reference evidence="2" key="1">
    <citation type="submission" date="2016-10" db="EMBL/GenBank/DDBJ databases">
        <authorList>
            <person name="Varghese N."/>
            <person name="Submissions S."/>
        </authorList>
    </citation>
    <scope>NUCLEOTIDE SEQUENCE [LARGE SCALE GENOMIC DNA]</scope>
    <source>
        <strain evidence="2">CGMCC 1.9108</strain>
    </source>
</reference>
<organism evidence="1 2">
    <name type="scientific">Ruegeria marina</name>
    <dbReference type="NCBI Taxonomy" id="639004"/>
    <lineage>
        <taxon>Bacteria</taxon>
        <taxon>Pseudomonadati</taxon>
        <taxon>Pseudomonadota</taxon>
        <taxon>Alphaproteobacteria</taxon>
        <taxon>Rhodobacterales</taxon>
        <taxon>Roseobacteraceae</taxon>
        <taxon>Ruegeria</taxon>
    </lineage>
</organism>